<proteinExistence type="predicted"/>
<reference evidence="1 2" key="2">
    <citation type="journal article" date="2022" name="Mol. Ecol. Resour.">
        <title>The genomes of chicory, endive, great burdock and yacon provide insights into Asteraceae paleo-polyploidization history and plant inulin production.</title>
        <authorList>
            <person name="Fan W."/>
            <person name="Wang S."/>
            <person name="Wang H."/>
            <person name="Wang A."/>
            <person name="Jiang F."/>
            <person name="Liu H."/>
            <person name="Zhao H."/>
            <person name="Xu D."/>
            <person name="Zhang Y."/>
        </authorList>
    </citation>
    <scope>NUCLEOTIDE SEQUENCE [LARGE SCALE GENOMIC DNA]</scope>
    <source>
        <strain evidence="2">cv. Punajuju</strain>
        <tissue evidence="1">Leaves</tissue>
    </source>
</reference>
<name>A0ACB9G6P5_CICIN</name>
<sequence>MKLATCKRINLVLLSYPGLTSGDLSVSVWIDACFYLSGKTKVKVPTVVMDSGDLKREARLVVEEDMDLDINRRNSSFKYNNRHTSKSDSVLQATWT</sequence>
<reference evidence="2" key="1">
    <citation type="journal article" date="2022" name="Mol. Ecol. Resour.">
        <title>The genomes of chicory, endive, great burdock and yacon provide insights into Asteraceae palaeo-polyploidization history and plant inulin production.</title>
        <authorList>
            <person name="Fan W."/>
            <person name="Wang S."/>
            <person name="Wang H."/>
            <person name="Wang A."/>
            <person name="Jiang F."/>
            <person name="Liu H."/>
            <person name="Zhao H."/>
            <person name="Xu D."/>
            <person name="Zhang Y."/>
        </authorList>
    </citation>
    <scope>NUCLEOTIDE SEQUENCE [LARGE SCALE GENOMIC DNA]</scope>
    <source>
        <strain evidence="2">cv. Punajuju</strain>
    </source>
</reference>
<accession>A0ACB9G6P5</accession>
<dbReference type="EMBL" id="CM042010">
    <property type="protein sequence ID" value="KAI3778873.1"/>
    <property type="molecule type" value="Genomic_DNA"/>
</dbReference>
<comment type="caution">
    <text evidence="1">The sequence shown here is derived from an EMBL/GenBank/DDBJ whole genome shotgun (WGS) entry which is preliminary data.</text>
</comment>
<protein>
    <submittedName>
        <fullName evidence="1">Uncharacterized protein</fullName>
    </submittedName>
</protein>
<evidence type="ECO:0000313" key="2">
    <source>
        <dbReference type="Proteomes" id="UP001055811"/>
    </source>
</evidence>
<keyword evidence="2" id="KW-1185">Reference proteome</keyword>
<dbReference type="Proteomes" id="UP001055811">
    <property type="component" value="Linkage Group LG02"/>
</dbReference>
<organism evidence="1 2">
    <name type="scientific">Cichorium intybus</name>
    <name type="common">Chicory</name>
    <dbReference type="NCBI Taxonomy" id="13427"/>
    <lineage>
        <taxon>Eukaryota</taxon>
        <taxon>Viridiplantae</taxon>
        <taxon>Streptophyta</taxon>
        <taxon>Embryophyta</taxon>
        <taxon>Tracheophyta</taxon>
        <taxon>Spermatophyta</taxon>
        <taxon>Magnoliopsida</taxon>
        <taxon>eudicotyledons</taxon>
        <taxon>Gunneridae</taxon>
        <taxon>Pentapetalae</taxon>
        <taxon>asterids</taxon>
        <taxon>campanulids</taxon>
        <taxon>Asterales</taxon>
        <taxon>Asteraceae</taxon>
        <taxon>Cichorioideae</taxon>
        <taxon>Cichorieae</taxon>
        <taxon>Cichoriinae</taxon>
        <taxon>Cichorium</taxon>
    </lineage>
</organism>
<gene>
    <name evidence="1" type="ORF">L2E82_08261</name>
</gene>
<evidence type="ECO:0000313" key="1">
    <source>
        <dbReference type="EMBL" id="KAI3778873.1"/>
    </source>
</evidence>